<dbReference type="EC" id="6.1.1.1" evidence="1 9"/>
<gene>
    <name evidence="10" type="ORF">V9T40_011074</name>
</gene>
<dbReference type="InterPro" id="IPR024088">
    <property type="entry name" value="Tyr-tRNA-ligase_bac-type"/>
</dbReference>
<dbReference type="InterPro" id="IPR002307">
    <property type="entry name" value="Tyr-tRNA-ligase"/>
</dbReference>
<evidence type="ECO:0000256" key="5">
    <source>
        <dbReference type="ARBA" id="ARBA00022917"/>
    </source>
</evidence>
<dbReference type="PROSITE" id="PS00178">
    <property type="entry name" value="AA_TRNA_LIGASE_I"/>
    <property type="match status" value="1"/>
</dbReference>
<dbReference type="Gene3D" id="3.10.290.10">
    <property type="entry name" value="RNA-binding S4 domain"/>
    <property type="match status" value="1"/>
</dbReference>
<keyword evidence="3 9" id="KW-0547">Nucleotide-binding</keyword>
<keyword evidence="11" id="KW-1185">Reference proteome</keyword>
<keyword evidence="2 9" id="KW-0436">Ligase</keyword>
<comment type="caution">
    <text evidence="10">The sequence shown here is derived from an EMBL/GenBank/DDBJ whole genome shotgun (WGS) entry which is preliminary data.</text>
</comment>
<organism evidence="10 11">
    <name type="scientific">Parthenolecanium corni</name>
    <dbReference type="NCBI Taxonomy" id="536013"/>
    <lineage>
        <taxon>Eukaryota</taxon>
        <taxon>Metazoa</taxon>
        <taxon>Ecdysozoa</taxon>
        <taxon>Arthropoda</taxon>
        <taxon>Hexapoda</taxon>
        <taxon>Insecta</taxon>
        <taxon>Pterygota</taxon>
        <taxon>Neoptera</taxon>
        <taxon>Paraneoptera</taxon>
        <taxon>Hemiptera</taxon>
        <taxon>Sternorrhyncha</taxon>
        <taxon>Coccoidea</taxon>
        <taxon>Coccidae</taxon>
        <taxon>Parthenolecanium</taxon>
    </lineage>
</organism>
<dbReference type="Gene3D" id="3.40.50.620">
    <property type="entry name" value="HUPs"/>
    <property type="match status" value="1"/>
</dbReference>
<evidence type="ECO:0000256" key="2">
    <source>
        <dbReference type="ARBA" id="ARBA00022598"/>
    </source>
</evidence>
<dbReference type="InterPro" id="IPR002305">
    <property type="entry name" value="aa-tRNA-synth_Ic"/>
</dbReference>
<dbReference type="GO" id="GO:0005524">
    <property type="term" value="F:ATP binding"/>
    <property type="evidence" value="ECO:0007669"/>
    <property type="project" value="UniProtKB-KW"/>
</dbReference>
<dbReference type="FunFam" id="1.10.240.10:FF:000001">
    <property type="entry name" value="Tyrosine--tRNA ligase"/>
    <property type="match status" value="1"/>
</dbReference>
<proteinExistence type="inferred from homology"/>
<evidence type="ECO:0000256" key="9">
    <source>
        <dbReference type="RuleBase" id="RU361234"/>
    </source>
</evidence>
<dbReference type="GO" id="GO:0005829">
    <property type="term" value="C:cytosol"/>
    <property type="evidence" value="ECO:0007669"/>
    <property type="project" value="TreeGrafter"/>
</dbReference>
<dbReference type="GO" id="GO:0006437">
    <property type="term" value="P:tyrosyl-tRNA aminoacylation"/>
    <property type="evidence" value="ECO:0007669"/>
    <property type="project" value="InterPro"/>
</dbReference>
<dbReference type="EMBL" id="JBBCAQ010000037">
    <property type="protein sequence ID" value="KAK7573883.1"/>
    <property type="molecule type" value="Genomic_DNA"/>
</dbReference>
<keyword evidence="4 9" id="KW-0067">ATP-binding</keyword>
<dbReference type="GO" id="GO:0003723">
    <property type="term" value="F:RNA binding"/>
    <property type="evidence" value="ECO:0007669"/>
    <property type="project" value="InterPro"/>
</dbReference>
<dbReference type="NCBIfam" id="TIGR00234">
    <property type="entry name" value="tyrS"/>
    <property type="match status" value="1"/>
</dbReference>
<dbReference type="AlphaFoldDB" id="A0AAN9XZ49"/>
<dbReference type="Gene3D" id="1.10.240.10">
    <property type="entry name" value="Tyrosyl-Transfer RNA Synthetase"/>
    <property type="match status" value="1"/>
</dbReference>
<dbReference type="PRINTS" id="PR01040">
    <property type="entry name" value="TRNASYNTHTYR"/>
</dbReference>
<evidence type="ECO:0000256" key="7">
    <source>
        <dbReference type="ARBA" id="ARBA00033323"/>
    </source>
</evidence>
<comment type="catalytic activity">
    <reaction evidence="8 9">
        <text>tRNA(Tyr) + L-tyrosine + ATP = L-tyrosyl-tRNA(Tyr) + AMP + diphosphate + H(+)</text>
        <dbReference type="Rhea" id="RHEA:10220"/>
        <dbReference type="Rhea" id="RHEA-COMP:9706"/>
        <dbReference type="Rhea" id="RHEA-COMP:9707"/>
        <dbReference type="ChEBI" id="CHEBI:15378"/>
        <dbReference type="ChEBI" id="CHEBI:30616"/>
        <dbReference type="ChEBI" id="CHEBI:33019"/>
        <dbReference type="ChEBI" id="CHEBI:58315"/>
        <dbReference type="ChEBI" id="CHEBI:78442"/>
        <dbReference type="ChEBI" id="CHEBI:78536"/>
        <dbReference type="ChEBI" id="CHEBI:456215"/>
        <dbReference type="EC" id="6.1.1.1"/>
    </reaction>
</comment>
<comment type="similarity">
    <text evidence="9">Belongs to the class-I aminoacyl-tRNA synthetase family.</text>
</comment>
<dbReference type="SUPFAM" id="SSF52374">
    <property type="entry name" value="Nucleotidylyl transferase"/>
    <property type="match status" value="1"/>
</dbReference>
<evidence type="ECO:0000313" key="11">
    <source>
        <dbReference type="Proteomes" id="UP001367676"/>
    </source>
</evidence>
<evidence type="ECO:0000256" key="6">
    <source>
        <dbReference type="ARBA" id="ARBA00023146"/>
    </source>
</evidence>
<evidence type="ECO:0000256" key="4">
    <source>
        <dbReference type="ARBA" id="ARBA00022840"/>
    </source>
</evidence>
<dbReference type="Proteomes" id="UP001367676">
    <property type="component" value="Unassembled WGS sequence"/>
</dbReference>
<protein>
    <recommendedName>
        <fullName evidence="1 9">Tyrosine--tRNA ligase</fullName>
        <ecNumber evidence="1 9">6.1.1.1</ecNumber>
    </recommendedName>
    <alternativeName>
        <fullName evidence="7 9">Tyrosyl-tRNA synthetase</fullName>
    </alternativeName>
</protein>
<reference evidence="10 11" key="1">
    <citation type="submission" date="2024-03" db="EMBL/GenBank/DDBJ databases">
        <title>Adaptation during the transition from Ophiocordyceps entomopathogen to insect associate is accompanied by gene loss and intensified selection.</title>
        <authorList>
            <person name="Ward C.M."/>
            <person name="Onetto C.A."/>
            <person name="Borneman A.R."/>
        </authorList>
    </citation>
    <scope>NUCLEOTIDE SEQUENCE [LARGE SCALE GENOMIC DNA]</scope>
    <source>
        <strain evidence="10">AWRI1</strain>
        <tissue evidence="10">Single Adult Female</tissue>
    </source>
</reference>
<dbReference type="PANTHER" id="PTHR11766:SF0">
    <property type="entry name" value="TYROSINE--TRNA LIGASE, MITOCHONDRIAL"/>
    <property type="match status" value="1"/>
</dbReference>
<name>A0AAN9XZ49_9HEMI</name>
<evidence type="ECO:0000256" key="3">
    <source>
        <dbReference type="ARBA" id="ARBA00022741"/>
    </source>
</evidence>
<dbReference type="CDD" id="cd00805">
    <property type="entry name" value="TyrRS_core"/>
    <property type="match status" value="1"/>
</dbReference>
<dbReference type="GO" id="GO:0004831">
    <property type="term" value="F:tyrosine-tRNA ligase activity"/>
    <property type="evidence" value="ECO:0007669"/>
    <property type="project" value="UniProtKB-EC"/>
</dbReference>
<keyword evidence="5 9" id="KW-0648">Protein biosynthesis</keyword>
<dbReference type="SUPFAM" id="SSF55174">
    <property type="entry name" value="Alpha-L RNA-binding motif"/>
    <property type="match status" value="1"/>
</dbReference>
<dbReference type="PANTHER" id="PTHR11766">
    <property type="entry name" value="TYROSYL-TRNA SYNTHETASE"/>
    <property type="match status" value="1"/>
</dbReference>
<dbReference type="InterPro" id="IPR014729">
    <property type="entry name" value="Rossmann-like_a/b/a_fold"/>
</dbReference>
<dbReference type="InterPro" id="IPR036986">
    <property type="entry name" value="S4_RNA-bd_sf"/>
</dbReference>
<evidence type="ECO:0000256" key="8">
    <source>
        <dbReference type="ARBA" id="ARBA00048248"/>
    </source>
</evidence>
<accession>A0AAN9XZ49</accession>
<dbReference type="GO" id="GO:0005739">
    <property type="term" value="C:mitochondrion"/>
    <property type="evidence" value="ECO:0007669"/>
    <property type="project" value="TreeGrafter"/>
</dbReference>
<dbReference type="InterPro" id="IPR001412">
    <property type="entry name" value="aa-tRNA-synth_I_CS"/>
</dbReference>
<dbReference type="FunFam" id="3.40.50.620:FF:000107">
    <property type="entry name" value="Tyrosine--tRNA ligase"/>
    <property type="match status" value="1"/>
</dbReference>
<dbReference type="Pfam" id="PF00579">
    <property type="entry name" value="tRNA-synt_1b"/>
    <property type="match status" value="1"/>
</dbReference>
<evidence type="ECO:0000256" key="1">
    <source>
        <dbReference type="ARBA" id="ARBA00013160"/>
    </source>
</evidence>
<keyword evidence="6 9" id="KW-0030">Aminoacyl-tRNA synthetase</keyword>
<evidence type="ECO:0000313" key="10">
    <source>
        <dbReference type="EMBL" id="KAK7573883.1"/>
    </source>
</evidence>
<sequence>MSFTFAKPRVSLKLLFNRKSVFQCIRQQSQYYENRNILNLHERGLFEDLFPDNSSNEIKQLLISKPQTVYAGFDPTAESLHIGNLLILKNLFHWQRSGHRVIVLIGTATAQIGDPSGRSKDRERQIAQIVRAQGLEIQKNIEKISYNHEKYFWSKIPNCGRLKPIKFVNNEDWYKNMNVIEFLNDVGRHFRMGTMLLKDSVNKRLKSDFGMCFTEFTYQVFQAYDWYHLYENFNCKFQIGGKDQMGNIVAGHNFISRYVDKPAYGLTLPLIVDDAGDKFGKSVPNPVWVDPKLMSAFDFYQFFIRSPDSTVEKLLNLFTFLGPNEIQKIMADHKAKPEKRGAQTALADEVTLLVHGEEGLEEARRTTKALFCSNIETWGQLSQEELSRVLKGAPIVEYKFRPGINLMELVLNARCFIDKPDALRISSAGGLYVNLQKATNLNEIISQTVHILPNRTTIIRIGKKHYWIIKWTLDSF</sequence>